<evidence type="ECO:0000256" key="4">
    <source>
        <dbReference type="ARBA" id="ARBA00023159"/>
    </source>
</evidence>
<comment type="similarity">
    <text evidence="1">Belongs to the LysR transcriptional regulatory family.</text>
</comment>
<dbReference type="Gene3D" id="1.10.10.10">
    <property type="entry name" value="Winged helix-like DNA-binding domain superfamily/Winged helix DNA-binding domain"/>
    <property type="match status" value="1"/>
</dbReference>
<dbReference type="GO" id="GO:0003677">
    <property type="term" value="F:DNA binding"/>
    <property type="evidence" value="ECO:0007669"/>
    <property type="project" value="UniProtKB-KW"/>
</dbReference>
<name>A0A964T4S4_9HYPH</name>
<proteinExistence type="inferred from homology"/>
<dbReference type="InterPro" id="IPR036390">
    <property type="entry name" value="WH_DNA-bd_sf"/>
</dbReference>
<sequence>MELRQIHYFTCLYEEGSVTRAAKRLNVVQPAVSTQIGKLEDEFGQILFDRTPRGMVPTQAGHEIYRLLKPVLQDLMDARQRIIERTGRITGSVIFGAVSSISAGVLSGTLIGYVEAYPDVSVTAVGGYNNDLHEAVQSGALDFAFINQVPSEFQATARIVLEEEFFLIAAPAATGEARPPIAIGDLAAHKLVLPSKRHALRMTIDRAAANDHFPLVPRLELDELIVVKDLVQRSDWVTILPATAVHGDLQDRRLGARRIVGARLRRQLACTVTPRRPLTAAARLLIDRLSANLAEAANSTLRVVVGHD</sequence>
<reference evidence="7" key="1">
    <citation type="submission" date="2019-03" db="EMBL/GenBank/DDBJ databases">
        <title>Afifella sp. nov., isolated from activated sludge.</title>
        <authorList>
            <person name="Li Q."/>
            <person name="Liu Y."/>
        </authorList>
    </citation>
    <scope>NUCLEOTIDE SEQUENCE</scope>
    <source>
        <strain evidence="7">L72</strain>
    </source>
</reference>
<dbReference type="InterPro" id="IPR000847">
    <property type="entry name" value="LysR_HTH_N"/>
</dbReference>
<gene>
    <name evidence="7" type="ORF">E4O86_12085</name>
</gene>
<protein>
    <submittedName>
        <fullName evidence="7">LysR family transcriptional regulator</fullName>
    </submittedName>
</protein>
<feature type="domain" description="HTH lysR-type" evidence="6">
    <location>
        <begin position="1"/>
        <end position="58"/>
    </location>
</feature>
<keyword evidence="8" id="KW-1185">Reference proteome</keyword>
<dbReference type="Proteomes" id="UP000773614">
    <property type="component" value="Unassembled WGS sequence"/>
</dbReference>
<evidence type="ECO:0000313" key="7">
    <source>
        <dbReference type="EMBL" id="MYZ48448.1"/>
    </source>
</evidence>
<evidence type="ECO:0000256" key="3">
    <source>
        <dbReference type="ARBA" id="ARBA00023125"/>
    </source>
</evidence>
<dbReference type="PRINTS" id="PR00039">
    <property type="entry name" value="HTHLYSR"/>
</dbReference>
<evidence type="ECO:0000256" key="2">
    <source>
        <dbReference type="ARBA" id="ARBA00023015"/>
    </source>
</evidence>
<dbReference type="InterPro" id="IPR036388">
    <property type="entry name" value="WH-like_DNA-bd_sf"/>
</dbReference>
<evidence type="ECO:0000259" key="6">
    <source>
        <dbReference type="PROSITE" id="PS50931"/>
    </source>
</evidence>
<dbReference type="InterPro" id="IPR005119">
    <property type="entry name" value="LysR_subst-bd"/>
</dbReference>
<dbReference type="Gene3D" id="3.40.190.290">
    <property type="match status" value="1"/>
</dbReference>
<dbReference type="OrthoDB" id="8479357at2"/>
<keyword evidence="2" id="KW-0805">Transcription regulation</keyword>
<dbReference type="PANTHER" id="PTHR30293:SF0">
    <property type="entry name" value="NITROGEN ASSIMILATION REGULATORY PROTEIN NAC"/>
    <property type="match status" value="1"/>
</dbReference>
<dbReference type="EMBL" id="SPKJ01000038">
    <property type="protein sequence ID" value="MYZ48448.1"/>
    <property type="molecule type" value="Genomic_DNA"/>
</dbReference>
<comment type="caution">
    <text evidence="7">The sequence shown here is derived from an EMBL/GenBank/DDBJ whole genome shotgun (WGS) entry which is preliminary data.</text>
</comment>
<dbReference type="Pfam" id="PF00126">
    <property type="entry name" value="HTH_1"/>
    <property type="match status" value="1"/>
</dbReference>
<dbReference type="GO" id="GO:2000142">
    <property type="term" value="P:regulation of DNA-templated transcription initiation"/>
    <property type="evidence" value="ECO:0007669"/>
    <property type="project" value="TreeGrafter"/>
</dbReference>
<evidence type="ECO:0000256" key="5">
    <source>
        <dbReference type="ARBA" id="ARBA00023163"/>
    </source>
</evidence>
<evidence type="ECO:0000313" key="8">
    <source>
        <dbReference type="Proteomes" id="UP000773614"/>
    </source>
</evidence>
<keyword evidence="4" id="KW-0010">Activator</keyword>
<dbReference type="CDD" id="cd05466">
    <property type="entry name" value="PBP2_LTTR_substrate"/>
    <property type="match status" value="1"/>
</dbReference>
<keyword evidence="3" id="KW-0238">DNA-binding</keyword>
<dbReference type="FunFam" id="1.10.10.10:FF:000001">
    <property type="entry name" value="LysR family transcriptional regulator"/>
    <property type="match status" value="1"/>
</dbReference>
<dbReference type="PANTHER" id="PTHR30293">
    <property type="entry name" value="TRANSCRIPTIONAL REGULATORY PROTEIN NAC-RELATED"/>
    <property type="match status" value="1"/>
</dbReference>
<dbReference type="SUPFAM" id="SSF53850">
    <property type="entry name" value="Periplasmic binding protein-like II"/>
    <property type="match status" value="1"/>
</dbReference>
<dbReference type="GO" id="GO:0003700">
    <property type="term" value="F:DNA-binding transcription factor activity"/>
    <property type="evidence" value="ECO:0007669"/>
    <property type="project" value="InterPro"/>
</dbReference>
<keyword evidence="5" id="KW-0804">Transcription</keyword>
<organism evidence="7 8">
    <name type="scientific">Propylenella binzhouense</name>
    <dbReference type="NCBI Taxonomy" id="2555902"/>
    <lineage>
        <taxon>Bacteria</taxon>
        <taxon>Pseudomonadati</taxon>
        <taxon>Pseudomonadota</taxon>
        <taxon>Alphaproteobacteria</taxon>
        <taxon>Hyphomicrobiales</taxon>
        <taxon>Propylenellaceae</taxon>
        <taxon>Propylenella</taxon>
    </lineage>
</organism>
<dbReference type="PROSITE" id="PS50931">
    <property type="entry name" value="HTH_LYSR"/>
    <property type="match status" value="1"/>
</dbReference>
<accession>A0A964T4S4</accession>
<evidence type="ECO:0000256" key="1">
    <source>
        <dbReference type="ARBA" id="ARBA00009437"/>
    </source>
</evidence>
<dbReference type="AlphaFoldDB" id="A0A964T4S4"/>
<dbReference type="Pfam" id="PF03466">
    <property type="entry name" value="LysR_substrate"/>
    <property type="match status" value="1"/>
</dbReference>
<dbReference type="RefSeq" id="WP_161140797.1">
    <property type="nucleotide sequence ID" value="NZ_SPKJ01000038.1"/>
</dbReference>
<dbReference type="SUPFAM" id="SSF46785">
    <property type="entry name" value="Winged helix' DNA-binding domain"/>
    <property type="match status" value="1"/>
</dbReference>